<evidence type="ECO:0000256" key="4">
    <source>
        <dbReference type="ARBA" id="ARBA00022741"/>
    </source>
</evidence>
<dbReference type="EMBL" id="LVYI01000007">
    <property type="protein sequence ID" value="OAP57553.1"/>
    <property type="molecule type" value="Genomic_DNA"/>
</dbReference>
<evidence type="ECO:0000259" key="9">
    <source>
        <dbReference type="Pfam" id="PF00133"/>
    </source>
</evidence>
<evidence type="ECO:0000256" key="1">
    <source>
        <dbReference type="ARBA" id="ARBA00005594"/>
    </source>
</evidence>
<dbReference type="GO" id="GO:0005524">
    <property type="term" value="F:ATP binding"/>
    <property type="evidence" value="ECO:0007669"/>
    <property type="project" value="UniProtKB-KW"/>
</dbReference>
<dbReference type="PRINTS" id="PR00985">
    <property type="entry name" value="TRNASYNTHLEU"/>
</dbReference>
<dbReference type="STRING" id="1367422.A0A178ZEE8"/>
<dbReference type="GO" id="GO:0032543">
    <property type="term" value="P:mitochondrial translation"/>
    <property type="evidence" value="ECO:0007669"/>
    <property type="project" value="TreeGrafter"/>
</dbReference>
<dbReference type="EC" id="6.1.1.4" evidence="2"/>
<evidence type="ECO:0000256" key="5">
    <source>
        <dbReference type="ARBA" id="ARBA00022840"/>
    </source>
</evidence>
<keyword evidence="7" id="KW-0030">Aminoacyl-tRNA synthetase</keyword>
<dbReference type="InterPro" id="IPR013155">
    <property type="entry name" value="M/V/L/I-tRNA-synth_anticd-bd"/>
</dbReference>
<dbReference type="Gene3D" id="3.10.20.590">
    <property type="match status" value="1"/>
</dbReference>
<name>A0A178ZEE8_9EURO</name>
<keyword evidence="3 11" id="KW-0436">Ligase</keyword>
<reference evidence="11 12" key="1">
    <citation type="submission" date="2016-04" db="EMBL/GenBank/DDBJ databases">
        <title>Draft genome of Fonsecaea erecta CBS 125763.</title>
        <authorList>
            <person name="Weiss V.A."/>
            <person name="Vicente V.A."/>
            <person name="Raittz R.T."/>
            <person name="Moreno L.F."/>
            <person name="De Souza E.M."/>
            <person name="Pedrosa F.O."/>
            <person name="Steffens M.B."/>
            <person name="Faoro H."/>
            <person name="Tadra-Sfeir M.Z."/>
            <person name="Najafzadeh M.J."/>
            <person name="Felipe M.S."/>
            <person name="Teixeira M."/>
            <person name="Sun J."/>
            <person name="Xi L."/>
            <person name="Gomes R."/>
            <person name="De Azevedo C.M."/>
            <person name="Salgado C.G."/>
            <person name="Da Silva M.B."/>
            <person name="Nascimento M.F."/>
            <person name="Queiroz-Telles F."/>
            <person name="Attili D.S."/>
            <person name="Gorbushina A."/>
        </authorList>
    </citation>
    <scope>NUCLEOTIDE SEQUENCE [LARGE SCALE GENOMIC DNA]</scope>
    <source>
        <strain evidence="11 12">CBS 125763</strain>
    </source>
</reference>
<sequence>MDTFVDSSWYFMRFPDATNELEPFSQRSAADMLPVDTYVGGVEHAILHLLYARFVYKFLCSERLVSSDNGHAEPFQQLIAQGMVHGKTFSDPDSGRFLLPGEVDFDGEEARIKASGKAPNVTWEKMSKSKHNGVDPSIAIAKFGADALRAHILFAAPVSEVLQWDEEKIVGIQRWFSRVHRLVSELSSQVQVDVSQVSIPELSDLSTNDGNALLLTESTSKSISQTFSSDIYRLNTAVSDLIKLTNGLEGIGINNLTSSVAYVTVTALLKMMAPITPAFAEECWERLVPDTVRKSIFDESWPGDIITPEQEAALQSRQTTITCAVQVNGKLRFTAQVPSDSSGGKAGSDLAAREAEIIRAVLGTDEGRMWLTEKNNWEKKKRVVVVGGGKVLNVVF</sequence>
<comment type="catalytic activity">
    <reaction evidence="8">
        <text>tRNA(Leu) + L-leucine + ATP = L-leucyl-tRNA(Leu) + AMP + diphosphate</text>
        <dbReference type="Rhea" id="RHEA:11688"/>
        <dbReference type="Rhea" id="RHEA-COMP:9613"/>
        <dbReference type="Rhea" id="RHEA-COMP:9622"/>
        <dbReference type="ChEBI" id="CHEBI:30616"/>
        <dbReference type="ChEBI" id="CHEBI:33019"/>
        <dbReference type="ChEBI" id="CHEBI:57427"/>
        <dbReference type="ChEBI" id="CHEBI:78442"/>
        <dbReference type="ChEBI" id="CHEBI:78494"/>
        <dbReference type="ChEBI" id="CHEBI:456215"/>
        <dbReference type="EC" id="6.1.1.4"/>
    </reaction>
</comment>
<protein>
    <recommendedName>
        <fullName evidence="2">leucine--tRNA ligase</fullName>
        <ecNumber evidence="2">6.1.1.4</ecNumber>
    </recommendedName>
</protein>
<dbReference type="GO" id="GO:0006429">
    <property type="term" value="P:leucyl-tRNA aminoacylation"/>
    <property type="evidence" value="ECO:0007669"/>
    <property type="project" value="InterPro"/>
</dbReference>
<evidence type="ECO:0000313" key="12">
    <source>
        <dbReference type="Proteomes" id="UP000078343"/>
    </source>
</evidence>
<comment type="caution">
    <text evidence="11">The sequence shown here is derived from an EMBL/GenBank/DDBJ whole genome shotgun (WGS) entry which is preliminary data.</text>
</comment>
<dbReference type="SUPFAM" id="SSF47323">
    <property type="entry name" value="Anticodon-binding domain of a subclass of class I aminoacyl-tRNA synthetases"/>
    <property type="match status" value="1"/>
</dbReference>
<evidence type="ECO:0000259" key="10">
    <source>
        <dbReference type="Pfam" id="PF08264"/>
    </source>
</evidence>
<dbReference type="Pfam" id="PF08264">
    <property type="entry name" value="Anticodon_1"/>
    <property type="match status" value="1"/>
</dbReference>
<dbReference type="GO" id="GO:0004823">
    <property type="term" value="F:leucine-tRNA ligase activity"/>
    <property type="evidence" value="ECO:0007669"/>
    <property type="project" value="UniProtKB-EC"/>
</dbReference>
<evidence type="ECO:0000256" key="2">
    <source>
        <dbReference type="ARBA" id="ARBA00013164"/>
    </source>
</evidence>
<evidence type="ECO:0000256" key="6">
    <source>
        <dbReference type="ARBA" id="ARBA00022917"/>
    </source>
</evidence>
<proteinExistence type="inferred from homology"/>
<dbReference type="SUPFAM" id="SSF52374">
    <property type="entry name" value="Nucleotidylyl transferase"/>
    <property type="match status" value="1"/>
</dbReference>
<keyword evidence="12" id="KW-1185">Reference proteome</keyword>
<dbReference type="OrthoDB" id="15954at2759"/>
<dbReference type="Pfam" id="PF00133">
    <property type="entry name" value="tRNA-synt_1"/>
    <property type="match status" value="1"/>
</dbReference>
<evidence type="ECO:0000313" key="11">
    <source>
        <dbReference type="EMBL" id="OAP57553.1"/>
    </source>
</evidence>
<evidence type="ECO:0000256" key="8">
    <source>
        <dbReference type="ARBA" id="ARBA00047469"/>
    </source>
</evidence>
<feature type="domain" description="Methionyl/Valyl/Leucyl/Isoleucyl-tRNA synthetase anticodon-binding" evidence="10">
    <location>
        <begin position="216"/>
        <end position="341"/>
    </location>
</feature>
<evidence type="ECO:0000256" key="7">
    <source>
        <dbReference type="ARBA" id="ARBA00023146"/>
    </source>
</evidence>
<comment type="similarity">
    <text evidence="1">Belongs to the class-I aminoacyl-tRNA synthetase family.</text>
</comment>
<gene>
    <name evidence="11" type="ORF">AYL99_08291</name>
</gene>
<dbReference type="RefSeq" id="XP_018690920.1">
    <property type="nucleotide sequence ID" value="XM_018839799.1"/>
</dbReference>
<dbReference type="PANTHER" id="PTHR43740">
    <property type="entry name" value="LEUCYL-TRNA SYNTHETASE"/>
    <property type="match status" value="1"/>
</dbReference>
<dbReference type="InterPro" id="IPR002302">
    <property type="entry name" value="Leu-tRNA-ligase"/>
</dbReference>
<keyword evidence="4" id="KW-0547">Nucleotide-binding</keyword>
<organism evidence="11 12">
    <name type="scientific">Fonsecaea erecta</name>
    <dbReference type="NCBI Taxonomy" id="1367422"/>
    <lineage>
        <taxon>Eukaryota</taxon>
        <taxon>Fungi</taxon>
        <taxon>Dikarya</taxon>
        <taxon>Ascomycota</taxon>
        <taxon>Pezizomycotina</taxon>
        <taxon>Eurotiomycetes</taxon>
        <taxon>Chaetothyriomycetidae</taxon>
        <taxon>Chaetothyriales</taxon>
        <taxon>Herpotrichiellaceae</taxon>
        <taxon>Fonsecaea</taxon>
    </lineage>
</organism>
<dbReference type="InterPro" id="IPR009080">
    <property type="entry name" value="tRNAsynth_Ia_anticodon-bd"/>
</dbReference>
<dbReference type="Gene3D" id="1.10.730.10">
    <property type="entry name" value="Isoleucyl-tRNA Synthetase, Domain 1"/>
    <property type="match status" value="1"/>
</dbReference>
<feature type="domain" description="Aminoacyl-tRNA synthetase class Ia" evidence="9">
    <location>
        <begin position="124"/>
        <end position="161"/>
    </location>
</feature>
<dbReference type="FunFam" id="1.10.730.10:FF:000002">
    <property type="entry name" value="Leucine--tRNA ligase"/>
    <property type="match status" value="1"/>
</dbReference>
<keyword evidence="6" id="KW-0648">Protein biosynthesis</keyword>
<dbReference type="GO" id="GO:0005739">
    <property type="term" value="C:mitochondrion"/>
    <property type="evidence" value="ECO:0007669"/>
    <property type="project" value="TreeGrafter"/>
</dbReference>
<dbReference type="GeneID" id="30012459"/>
<accession>A0A178ZEE8</accession>
<keyword evidence="5" id="KW-0067">ATP-binding</keyword>
<dbReference type="InterPro" id="IPR002300">
    <property type="entry name" value="aa-tRNA-synth_Ia"/>
</dbReference>
<dbReference type="PANTHER" id="PTHR43740:SF2">
    <property type="entry name" value="LEUCINE--TRNA LIGASE, MITOCHONDRIAL"/>
    <property type="match status" value="1"/>
</dbReference>
<dbReference type="Proteomes" id="UP000078343">
    <property type="component" value="Unassembled WGS sequence"/>
</dbReference>
<evidence type="ECO:0000256" key="3">
    <source>
        <dbReference type="ARBA" id="ARBA00022598"/>
    </source>
</evidence>
<dbReference type="AlphaFoldDB" id="A0A178ZEE8"/>
<dbReference type="InterPro" id="IPR014729">
    <property type="entry name" value="Rossmann-like_a/b/a_fold"/>
</dbReference>
<dbReference type="Gene3D" id="3.40.50.620">
    <property type="entry name" value="HUPs"/>
    <property type="match status" value="1"/>
</dbReference>